<reference evidence="3 4" key="1">
    <citation type="submission" date="2014-07" db="EMBL/GenBank/DDBJ databases">
        <title>Draft genome of Clostridium celerecrescens 152B isolated from sediments associated with methane hydrate from Krishna Godavari basin.</title>
        <authorList>
            <person name="Honkalas V.S."/>
            <person name="Dabir A.P."/>
            <person name="Arora P."/>
            <person name="Dhakephalkar P.K."/>
        </authorList>
    </citation>
    <scope>NUCLEOTIDE SEQUENCE [LARGE SCALE GENOMIC DNA]</scope>
    <source>
        <strain evidence="3 4">152B</strain>
    </source>
</reference>
<accession>A0A084JRR2</accession>
<evidence type="ECO:0000259" key="2">
    <source>
        <dbReference type="Pfam" id="PF12728"/>
    </source>
</evidence>
<evidence type="ECO:0000259" key="1">
    <source>
        <dbReference type="Pfam" id="PF12727"/>
    </source>
</evidence>
<sequence length="324" mass="36174">MEKIYTTQEVADQLKIKKSTVYELIKRGELSASKVGKQIRISQEQLDEYLKIPGGNSSSHADEPLPGIMDIPLFTADSAIRQMDYLLNASGLIISSQESRVVELFRSQLSLRPDSLPILHSYMNEYNSLYSLYYEKTHMALTSFCIGREGQEIQQIQNLMPGKEAVVLHICNLQAGLYIRKGNPKGIHTLKDLCRPDIRFINREKGNGYRIYMDSSLSTQNMEKAAIHGYQKECLSHMSAANAVASGSADAGIGDISHLAAYPQLDYIPLSFASMDLVFSKEAFNHPVFQSIADTVNSQEFKNNLLPLKGYEISKTGNCTFVNS</sequence>
<dbReference type="Proteomes" id="UP000028525">
    <property type="component" value="Unassembled WGS sequence"/>
</dbReference>
<evidence type="ECO:0008006" key="5">
    <source>
        <dbReference type="Google" id="ProtNLM"/>
    </source>
</evidence>
<evidence type="ECO:0000313" key="4">
    <source>
        <dbReference type="Proteomes" id="UP000028525"/>
    </source>
</evidence>
<protein>
    <recommendedName>
        <fullName evidence="5">Excisionase</fullName>
    </recommendedName>
</protein>
<organism evidence="3 4">
    <name type="scientific">Lacrimispora celerecrescens</name>
    <dbReference type="NCBI Taxonomy" id="29354"/>
    <lineage>
        <taxon>Bacteria</taxon>
        <taxon>Bacillati</taxon>
        <taxon>Bacillota</taxon>
        <taxon>Clostridia</taxon>
        <taxon>Lachnospirales</taxon>
        <taxon>Lachnospiraceae</taxon>
        <taxon>Lacrimispora</taxon>
    </lineage>
</organism>
<comment type="caution">
    <text evidence="3">The sequence shown here is derived from an EMBL/GenBank/DDBJ whole genome shotgun (WGS) entry which is preliminary data.</text>
</comment>
<gene>
    <name evidence="3" type="ORF">IO98_00230</name>
</gene>
<keyword evidence="4" id="KW-1185">Reference proteome</keyword>
<evidence type="ECO:0000313" key="3">
    <source>
        <dbReference type="EMBL" id="KEZ91646.1"/>
    </source>
</evidence>
<feature type="domain" description="Helix-turn-helix" evidence="2">
    <location>
        <begin position="5"/>
        <end position="51"/>
    </location>
</feature>
<dbReference type="Pfam" id="PF12728">
    <property type="entry name" value="HTH_17"/>
    <property type="match status" value="1"/>
</dbReference>
<feature type="domain" description="PBP" evidence="1">
    <location>
        <begin position="112"/>
        <end position="295"/>
    </location>
</feature>
<dbReference type="EMBL" id="JPME01000002">
    <property type="protein sequence ID" value="KEZ91646.1"/>
    <property type="molecule type" value="Genomic_DNA"/>
</dbReference>
<dbReference type="InterPro" id="IPR010093">
    <property type="entry name" value="SinI_DNA-bd"/>
</dbReference>
<dbReference type="Gene3D" id="3.40.190.10">
    <property type="entry name" value="Periplasmic binding protein-like II"/>
    <property type="match status" value="1"/>
</dbReference>
<dbReference type="AlphaFoldDB" id="A0A084JRR2"/>
<dbReference type="STRING" id="29354.IO98_00230"/>
<dbReference type="Pfam" id="PF12727">
    <property type="entry name" value="PBP_like"/>
    <property type="match status" value="1"/>
</dbReference>
<dbReference type="OrthoDB" id="9804758at2"/>
<dbReference type="PANTHER" id="PTHR38431">
    <property type="entry name" value="BLL2305 PROTEIN"/>
    <property type="match status" value="1"/>
</dbReference>
<dbReference type="PANTHER" id="PTHR38431:SF1">
    <property type="entry name" value="BLL2305 PROTEIN"/>
    <property type="match status" value="1"/>
</dbReference>
<dbReference type="InterPro" id="IPR024370">
    <property type="entry name" value="PBP_domain"/>
</dbReference>
<dbReference type="RefSeq" id="WP_038276923.1">
    <property type="nucleotide sequence ID" value="NZ_JPME01000002.1"/>
</dbReference>
<dbReference type="GO" id="GO:0003677">
    <property type="term" value="F:DNA binding"/>
    <property type="evidence" value="ECO:0007669"/>
    <property type="project" value="InterPro"/>
</dbReference>
<dbReference type="InterPro" id="IPR041657">
    <property type="entry name" value="HTH_17"/>
</dbReference>
<dbReference type="NCBIfam" id="TIGR01764">
    <property type="entry name" value="excise"/>
    <property type="match status" value="1"/>
</dbReference>
<proteinExistence type="predicted"/>
<dbReference type="SUPFAM" id="SSF53850">
    <property type="entry name" value="Periplasmic binding protein-like II"/>
    <property type="match status" value="1"/>
</dbReference>
<name>A0A084JRR2_9FIRM</name>